<keyword evidence="1" id="KW-0472">Membrane</keyword>
<reference evidence="3" key="1">
    <citation type="submission" date="2017-08" db="EMBL/GenBank/DDBJ databases">
        <title>Mesorhizobium wenxinae sp. nov., a novel rhizobial species isolated from root nodules of chickpea (Cicer arietinum L.).</title>
        <authorList>
            <person name="Zhang J."/>
        </authorList>
    </citation>
    <scope>NUCLEOTIDE SEQUENCE [LARGE SCALE GENOMIC DNA]</scope>
    <source>
        <strain evidence="3">USDA 3392</strain>
    </source>
</reference>
<keyword evidence="3" id="KW-1185">Reference proteome</keyword>
<feature type="transmembrane region" description="Helical" evidence="1">
    <location>
        <begin position="9"/>
        <end position="29"/>
    </location>
</feature>
<sequence length="147" mass="15891">MELAYDSHLLARILLSVATVGYGVVTIKADLNATHATNPLWTPHARFHVVWQVLSYTGVALIALGLIWIAGPLEAERLYLAGGLGAVMYGAFFVAMLSRPIYGGVLYDENGYLPFRPPFGPAGWQWDVNVTVFTAMSAILLLGLAAI</sequence>
<accession>A0AB36RDD3</accession>
<dbReference type="EMBL" id="NPKI01000012">
    <property type="protein sequence ID" value="PAQ02776.1"/>
    <property type="molecule type" value="Genomic_DNA"/>
</dbReference>
<gene>
    <name evidence="2" type="ORF">CIT25_08225</name>
</gene>
<protein>
    <recommendedName>
        <fullName evidence="4">DUF1772 domain-containing protein</fullName>
    </recommendedName>
</protein>
<organism evidence="2 3">
    <name type="scientific">Mesorhizobium mediterraneum</name>
    <dbReference type="NCBI Taxonomy" id="43617"/>
    <lineage>
        <taxon>Bacteria</taxon>
        <taxon>Pseudomonadati</taxon>
        <taxon>Pseudomonadota</taxon>
        <taxon>Alphaproteobacteria</taxon>
        <taxon>Hyphomicrobiales</taxon>
        <taxon>Phyllobacteriaceae</taxon>
        <taxon>Mesorhizobium</taxon>
    </lineage>
</organism>
<proteinExistence type="predicted"/>
<dbReference type="AlphaFoldDB" id="A0AB36RDD3"/>
<dbReference type="InterPro" id="IPR046580">
    <property type="entry name" value="DUF6640"/>
</dbReference>
<evidence type="ECO:0008006" key="4">
    <source>
        <dbReference type="Google" id="ProtNLM"/>
    </source>
</evidence>
<evidence type="ECO:0000313" key="2">
    <source>
        <dbReference type="EMBL" id="PAQ02776.1"/>
    </source>
</evidence>
<evidence type="ECO:0000256" key="1">
    <source>
        <dbReference type="SAM" id="Phobius"/>
    </source>
</evidence>
<feature type="transmembrane region" description="Helical" evidence="1">
    <location>
        <begin position="122"/>
        <end position="146"/>
    </location>
</feature>
<feature type="transmembrane region" description="Helical" evidence="1">
    <location>
        <begin position="78"/>
        <end position="102"/>
    </location>
</feature>
<evidence type="ECO:0000313" key="3">
    <source>
        <dbReference type="Proteomes" id="UP000216215"/>
    </source>
</evidence>
<keyword evidence="1" id="KW-1133">Transmembrane helix</keyword>
<comment type="caution">
    <text evidence="2">The sequence shown here is derived from an EMBL/GenBank/DDBJ whole genome shotgun (WGS) entry which is preliminary data.</text>
</comment>
<feature type="transmembrane region" description="Helical" evidence="1">
    <location>
        <begin position="49"/>
        <end position="71"/>
    </location>
</feature>
<dbReference type="RefSeq" id="WP_095484235.1">
    <property type="nucleotide sequence ID" value="NZ_CP088151.1"/>
</dbReference>
<keyword evidence="1" id="KW-0812">Transmembrane</keyword>
<dbReference type="Pfam" id="PF20345">
    <property type="entry name" value="DUF6640"/>
    <property type="match status" value="1"/>
</dbReference>
<dbReference type="Proteomes" id="UP000216215">
    <property type="component" value="Unassembled WGS sequence"/>
</dbReference>
<name>A0AB36RDD3_9HYPH</name>